<organism evidence="9 10">
    <name type="scientific">Kribbella kalugense</name>
    <dbReference type="NCBI Taxonomy" id="2512221"/>
    <lineage>
        <taxon>Bacteria</taxon>
        <taxon>Bacillati</taxon>
        <taxon>Actinomycetota</taxon>
        <taxon>Actinomycetes</taxon>
        <taxon>Propionibacteriales</taxon>
        <taxon>Kribbellaceae</taxon>
        <taxon>Kribbella</taxon>
    </lineage>
</organism>
<keyword evidence="3" id="KW-1003">Cell membrane</keyword>
<sequence>MTGGAVVEERPVRATVTRRLARRARRLLVRRPGVVVAAAVLILVTLWALAPSWFTDQDPIRGTASERLRAPNTRHLFGTDQVGRDIYARVVHGAALSLLGAMIAVSLSLVIGSVVGLLAAYFGRWADSLLMRAIDVLLATPAVLSALAIIAVLGPGVANVAVAVGLASIAGIARVTRATVIRVRTASYVEAARGCGVRWYAVLAGHIVPNSIGPVLALATLEFGGVLLAVSALSFLGFGAAPPTPEWGSMIAAGRDYFATSWWLTTFPGLILVIVVLAVNRLSRLLGEEYEA</sequence>
<dbReference type="OrthoDB" id="8906042at2"/>
<dbReference type="SUPFAM" id="SSF161098">
    <property type="entry name" value="MetI-like"/>
    <property type="match status" value="1"/>
</dbReference>
<evidence type="ECO:0000313" key="10">
    <source>
        <dbReference type="Proteomes" id="UP000295447"/>
    </source>
</evidence>
<evidence type="ECO:0000256" key="4">
    <source>
        <dbReference type="ARBA" id="ARBA00022692"/>
    </source>
</evidence>
<keyword evidence="4 7" id="KW-0812">Transmembrane</keyword>
<dbReference type="GO" id="GO:0005886">
    <property type="term" value="C:plasma membrane"/>
    <property type="evidence" value="ECO:0007669"/>
    <property type="project" value="UniProtKB-SubCell"/>
</dbReference>
<dbReference type="EMBL" id="SODF01000001">
    <property type="protein sequence ID" value="TDW24185.1"/>
    <property type="molecule type" value="Genomic_DNA"/>
</dbReference>
<keyword evidence="6 7" id="KW-0472">Membrane</keyword>
<dbReference type="CDD" id="cd06261">
    <property type="entry name" value="TM_PBP2"/>
    <property type="match status" value="1"/>
</dbReference>
<dbReference type="InterPro" id="IPR035906">
    <property type="entry name" value="MetI-like_sf"/>
</dbReference>
<proteinExistence type="inferred from homology"/>
<reference evidence="9 10" key="1">
    <citation type="submission" date="2019-03" db="EMBL/GenBank/DDBJ databases">
        <title>Genomic Encyclopedia of Type Strains, Phase III (KMG-III): the genomes of soil and plant-associated and newly described type strains.</title>
        <authorList>
            <person name="Whitman W."/>
        </authorList>
    </citation>
    <scope>NUCLEOTIDE SEQUENCE [LARGE SCALE GENOMIC DNA]</scope>
    <source>
        <strain evidence="9 10">VKM Ac-2570</strain>
    </source>
</reference>
<gene>
    <name evidence="9" type="ORF">EV650_3053</name>
</gene>
<evidence type="ECO:0000313" key="9">
    <source>
        <dbReference type="EMBL" id="TDW24185.1"/>
    </source>
</evidence>
<dbReference type="PANTHER" id="PTHR43386:SF25">
    <property type="entry name" value="PEPTIDE ABC TRANSPORTER PERMEASE PROTEIN"/>
    <property type="match status" value="1"/>
</dbReference>
<comment type="subcellular location">
    <subcellularLocation>
        <location evidence="1 7">Cell membrane</location>
        <topology evidence="1 7">Multi-pass membrane protein</topology>
    </subcellularLocation>
</comment>
<dbReference type="Proteomes" id="UP000295447">
    <property type="component" value="Unassembled WGS sequence"/>
</dbReference>
<feature type="transmembrane region" description="Helical" evidence="7">
    <location>
        <begin position="261"/>
        <end position="279"/>
    </location>
</feature>
<name>A0A4R8A1W1_9ACTN</name>
<dbReference type="AlphaFoldDB" id="A0A4R8A1W1"/>
<feature type="transmembrane region" description="Helical" evidence="7">
    <location>
        <begin position="215"/>
        <end position="241"/>
    </location>
</feature>
<comment type="caution">
    <text evidence="9">The sequence shown here is derived from an EMBL/GenBank/DDBJ whole genome shotgun (WGS) entry which is preliminary data.</text>
</comment>
<dbReference type="PANTHER" id="PTHR43386">
    <property type="entry name" value="OLIGOPEPTIDE TRANSPORT SYSTEM PERMEASE PROTEIN APPC"/>
    <property type="match status" value="1"/>
</dbReference>
<feature type="transmembrane region" description="Helical" evidence="7">
    <location>
        <begin position="28"/>
        <end position="50"/>
    </location>
</feature>
<evidence type="ECO:0000259" key="8">
    <source>
        <dbReference type="PROSITE" id="PS50928"/>
    </source>
</evidence>
<evidence type="ECO:0000256" key="3">
    <source>
        <dbReference type="ARBA" id="ARBA00022475"/>
    </source>
</evidence>
<dbReference type="Gene3D" id="1.10.3720.10">
    <property type="entry name" value="MetI-like"/>
    <property type="match status" value="1"/>
</dbReference>
<feature type="transmembrane region" description="Helical" evidence="7">
    <location>
        <begin position="157"/>
        <end position="175"/>
    </location>
</feature>
<keyword evidence="10" id="KW-1185">Reference proteome</keyword>
<dbReference type="InterPro" id="IPR050366">
    <property type="entry name" value="BP-dependent_transpt_permease"/>
</dbReference>
<feature type="transmembrane region" description="Helical" evidence="7">
    <location>
        <begin position="94"/>
        <end position="122"/>
    </location>
</feature>
<dbReference type="PROSITE" id="PS50928">
    <property type="entry name" value="ABC_TM1"/>
    <property type="match status" value="1"/>
</dbReference>
<keyword evidence="5 7" id="KW-1133">Transmembrane helix</keyword>
<dbReference type="Pfam" id="PF00528">
    <property type="entry name" value="BPD_transp_1"/>
    <property type="match status" value="1"/>
</dbReference>
<accession>A0A4R8A1W1</accession>
<feature type="transmembrane region" description="Helical" evidence="7">
    <location>
        <begin position="129"/>
        <end position="151"/>
    </location>
</feature>
<comment type="similarity">
    <text evidence="7">Belongs to the binding-protein-dependent transport system permease family.</text>
</comment>
<dbReference type="InterPro" id="IPR000515">
    <property type="entry name" value="MetI-like"/>
</dbReference>
<protein>
    <submittedName>
        <fullName evidence="9">Peptide/nickel transport system permease protein</fullName>
    </submittedName>
</protein>
<evidence type="ECO:0000256" key="1">
    <source>
        <dbReference type="ARBA" id="ARBA00004651"/>
    </source>
</evidence>
<dbReference type="GO" id="GO:0055085">
    <property type="term" value="P:transmembrane transport"/>
    <property type="evidence" value="ECO:0007669"/>
    <property type="project" value="InterPro"/>
</dbReference>
<evidence type="ECO:0000256" key="7">
    <source>
        <dbReference type="RuleBase" id="RU363032"/>
    </source>
</evidence>
<feature type="domain" description="ABC transmembrane type-1" evidence="8">
    <location>
        <begin position="94"/>
        <end position="283"/>
    </location>
</feature>
<dbReference type="RefSeq" id="WP_134119383.1">
    <property type="nucleotide sequence ID" value="NZ_SODF01000001.1"/>
</dbReference>
<evidence type="ECO:0000256" key="6">
    <source>
        <dbReference type="ARBA" id="ARBA00023136"/>
    </source>
</evidence>
<evidence type="ECO:0000256" key="2">
    <source>
        <dbReference type="ARBA" id="ARBA00022448"/>
    </source>
</evidence>
<keyword evidence="2 7" id="KW-0813">Transport</keyword>
<evidence type="ECO:0000256" key="5">
    <source>
        <dbReference type="ARBA" id="ARBA00022989"/>
    </source>
</evidence>